<name>A0A1D7QTN8_9BACI</name>
<protein>
    <recommendedName>
        <fullName evidence="1">KTSC domain-containing protein</fullName>
    </recommendedName>
</protein>
<feature type="domain" description="KTSC" evidence="1">
    <location>
        <begin position="13"/>
        <end position="64"/>
    </location>
</feature>
<dbReference type="OrthoDB" id="2884100at2"/>
<dbReference type="EMBL" id="CP012502">
    <property type="protein sequence ID" value="AOM82393.1"/>
    <property type="molecule type" value="Genomic_DNA"/>
</dbReference>
<dbReference type="Pfam" id="PF13619">
    <property type="entry name" value="KTSC"/>
    <property type="match status" value="1"/>
</dbReference>
<dbReference type="KEGG" id="bbev:BBEV_1024"/>
<dbReference type="Proteomes" id="UP000094463">
    <property type="component" value="Chromosome"/>
</dbReference>
<proteinExistence type="predicted"/>
<evidence type="ECO:0000259" key="1">
    <source>
        <dbReference type="Pfam" id="PF13619"/>
    </source>
</evidence>
<organism evidence="2 3">
    <name type="scientific">Salisediminibacterium beveridgei</name>
    <dbReference type="NCBI Taxonomy" id="632773"/>
    <lineage>
        <taxon>Bacteria</taxon>
        <taxon>Bacillati</taxon>
        <taxon>Bacillota</taxon>
        <taxon>Bacilli</taxon>
        <taxon>Bacillales</taxon>
        <taxon>Bacillaceae</taxon>
        <taxon>Salisediminibacterium</taxon>
    </lineage>
</organism>
<evidence type="ECO:0000313" key="3">
    <source>
        <dbReference type="Proteomes" id="UP000094463"/>
    </source>
</evidence>
<keyword evidence="3" id="KW-1185">Reference proteome</keyword>
<dbReference type="AlphaFoldDB" id="A0A1D7QTN8"/>
<dbReference type="RefSeq" id="WP_069364488.1">
    <property type="nucleotide sequence ID" value="NZ_CP012502.1"/>
</dbReference>
<evidence type="ECO:0000313" key="2">
    <source>
        <dbReference type="EMBL" id="AOM82393.1"/>
    </source>
</evidence>
<sequence>MEQTTIRDGYFDHLKFDDSNKQLHVRFSSGKYFLHYEVNKFDYIGLLSSSQMRRYYEDTILKKYPPEDMKN</sequence>
<accession>A0A1D7QTN8</accession>
<reference evidence="2 3" key="1">
    <citation type="submission" date="2015-08" db="EMBL/GenBank/DDBJ databases">
        <title>The complete genome sequence of Bacillus beveridgei MLTeJB.</title>
        <authorList>
            <person name="Hanson T.E."/>
            <person name="Mesa C."/>
            <person name="Basesman S.M."/>
            <person name="Oremland R.S."/>
        </authorList>
    </citation>
    <scope>NUCLEOTIDE SEQUENCE [LARGE SCALE GENOMIC DNA]</scope>
    <source>
        <strain evidence="2 3">MLTeJB</strain>
    </source>
</reference>
<dbReference type="InterPro" id="IPR025309">
    <property type="entry name" value="KTSC_dom"/>
</dbReference>
<gene>
    <name evidence="2" type="ORF">BBEV_1024</name>
</gene>
<dbReference type="STRING" id="632773.BBEV_1024"/>